<evidence type="ECO:0000259" key="2">
    <source>
        <dbReference type="Pfam" id="PF03372"/>
    </source>
</evidence>
<dbReference type="Pfam" id="PF03372">
    <property type="entry name" value="Exo_endo_phos"/>
    <property type="match status" value="1"/>
</dbReference>
<feature type="transmembrane region" description="Helical" evidence="1">
    <location>
        <begin position="12"/>
        <end position="30"/>
    </location>
</feature>
<keyword evidence="1" id="KW-0472">Membrane</keyword>
<protein>
    <submittedName>
        <fullName evidence="3">Endonuclease</fullName>
    </submittedName>
</protein>
<dbReference type="EMBL" id="WNXD01000002">
    <property type="protein sequence ID" value="MBB2145675.1"/>
    <property type="molecule type" value="Genomic_DNA"/>
</dbReference>
<dbReference type="GO" id="GO:0016020">
    <property type="term" value="C:membrane"/>
    <property type="evidence" value="ECO:0007669"/>
    <property type="project" value="GOC"/>
</dbReference>
<dbReference type="InterPro" id="IPR005135">
    <property type="entry name" value="Endo/exonuclease/phosphatase"/>
</dbReference>
<evidence type="ECO:0000313" key="4">
    <source>
        <dbReference type="Proteomes" id="UP000601055"/>
    </source>
</evidence>
<keyword evidence="1" id="KW-1133">Transmembrane helix</keyword>
<reference evidence="3" key="1">
    <citation type="submission" date="2019-11" db="EMBL/GenBank/DDBJ databases">
        <title>Description of Pedobacter sp. LMG 31464T.</title>
        <authorList>
            <person name="Carlier A."/>
            <person name="Qi S."/>
            <person name="Vandamme P."/>
        </authorList>
    </citation>
    <scope>NUCLEOTIDE SEQUENCE</scope>
    <source>
        <strain evidence="3">LMG 31464</strain>
    </source>
</reference>
<dbReference type="GO" id="GO:0006506">
    <property type="term" value="P:GPI anchor biosynthetic process"/>
    <property type="evidence" value="ECO:0007669"/>
    <property type="project" value="TreeGrafter"/>
</dbReference>
<sequence>MKKSKLTFFDKLIIFIALIAAVGLVCGALAGKNDPREHIVLAFFGLAYPFFLLANVILLLWWVLRKKWIFSLLTLVIIGAGWHSLIATFGLFGNAGKNEKTETSLIRVMTYNVHNFKPYGEEITQEVKEKMLGIVKAQNPDIICFQEFYSRYKGPYDTVDSLMKLLDTKYYYFQPTMKSQSEAIGLAIFSKYPIKDKGNIVFNPDAGNESIFVDLEINGQPLRVYNVHLQSISFGREDYNYLEKITKEMDAEMNSSKRILRMLKSAFKKRSSQVDLVKAHMKTCTTPYIIAGDFNDTPASYAVTKMTDSLNNAFIKQGQGLGRTYNGKFPNFQIDYIATTKDIEVTNYHIIQAKLSDHFPLRSDLRLKTTKH</sequence>
<dbReference type="PANTHER" id="PTHR14859">
    <property type="entry name" value="CALCOFLUOR WHITE HYPERSENSITIVE PROTEIN PRECURSOR"/>
    <property type="match status" value="1"/>
</dbReference>
<evidence type="ECO:0000256" key="1">
    <source>
        <dbReference type="SAM" id="Phobius"/>
    </source>
</evidence>
<keyword evidence="3" id="KW-0255">Endonuclease</keyword>
<dbReference type="GO" id="GO:0004519">
    <property type="term" value="F:endonuclease activity"/>
    <property type="evidence" value="ECO:0007669"/>
    <property type="project" value="UniProtKB-KW"/>
</dbReference>
<evidence type="ECO:0000313" key="3">
    <source>
        <dbReference type="EMBL" id="MBB2145675.1"/>
    </source>
</evidence>
<dbReference type="CDD" id="cd09084">
    <property type="entry name" value="EEP-2"/>
    <property type="match status" value="1"/>
</dbReference>
<dbReference type="Proteomes" id="UP000601055">
    <property type="component" value="Unassembled WGS sequence"/>
</dbReference>
<keyword evidence="1" id="KW-0812">Transmembrane</keyword>
<gene>
    <name evidence="3" type="ORF">GM921_09275</name>
</gene>
<dbReference type="InterPro" id="IPR051916">
    <property type="entry name" value="GPI-anchor_lipid_remodeler"/>
</dbReference>
<proteinExistence type="predicted"/>
<dbReference type="PANTHER" id="PTHR14859:SF15">
    <property type="entry name" value="ENDONUCLEASE_EXONUCLEASE_PHOSPHATASE DOMAIN-CONTAINING PROTEIN"/>
    <property type="match status" value="1"/>
</dbReference>
<comment type="caution">
    <text evidence="3">The sequence shown here is derived from an EMBL/GenBank/DDBJ whole genome shotgun (WGS) entry which is preliminary data.</text>
</comment>
<keyword evidence="3" id="KW-0540">Nuclease</keyword>
<feature type="domain" description="Endonuclease/exonuclease/phosphatase" evidence="2">
    <location>
        <begin position="109"/>
        <end position="358"/>
    </location>
</feature>
<keyword evidence="4" id="KW-1185">Reference proteome</keyword>
<dbReference type="RefSeq" id="WP_182922372.1">
    <property type="nucleotide sequence ID" value="NZ_WNXD01000002.1"/>
</dbReference>
<keyword evidence="3" id="KW-0378">Hydrolase</keyword>
<feature type="transmembrane region" description="Helical" evidence="1">
    <location>
        <begin position="42"/>
        <end position="63"/>
    </location>
</feature>
<name>A0A923DYX0_9SPHI</name>
<dbReference type="InterPro" id="IPR036691">
    <property type="entry name" value="Endo/exonu/phosph_ase_sf"/>
</dbReference>
<organism evidence="3 4">
    <name type="scientific">Pedobacter planticolens</name>
    <dbReference type="NCBI Taxonomy" id="2679964"/>
    <lineage>
        <taxon>Bacteria</taxon>
        <taxon>Pseudomonadati</taxon>
        <taxon>Bacteroidota</taxon>
        <taxon>Sphingobacteriia</taxon>
        <taxon>Sphingobacteriales</taxon>
        <taxon>Sphingobacteriaceae</taxon>
        <taxon>Pedobacter</taxon>
    </lineage>
</organism>
<feature type="transmembrane region" description="Helical" evidence="1">
    <location>
        <begin position="70"/>
        <end position="92"/>
    </location>
</feature>
<dbReference type="AlphaFoldDB" id="A0A923DYX0"/>
<dbReference type="Gene3D" id="3.60.10.10">
    <property type="entry name" value="Endonuclease/exonuclease/phosphatase"/>
    <property type="match status" value="1"/>
</dbReference>
<dbReference type="SUPFAM" id="SSF56219">
    <property type="entry name" value="DNase I-like"/>
    <property type="match status" value="1"/>
</dbReference>
<accession>A0A923DYX0</accession>